<comment type="similarity">
    <text evidence="1">Belongs to the stealth family.</text>
</comment>
<dbReference type="GO" id="GO:0016772">
    <property type="term" value="F:transferase activity, transferring phosphorus-containing groups"/>
    <property type="evidence" value="ECO:0007669"/>
    <property type="project" value="InterPro"/>
</dbReference>
<feature type="domain" description="Stealth protein CR2 conserved region 2" evidence="4">
    <location>
        <begin position="128"/>
        <end position="234"/>
    </location>
</feature>
<dbReference type="RefSeq" id="WP_093974208.1">
    <property type="nucleotide sequence ID" value="NZ_FXXQ01000007.1"/>
</dbReference>
<dbReference type="EMBL" id="FXXQ01000007">
    <property type="protein sequence ID" value="SMX24254.1"/>
    <property type="molecule type" value="Genomic_DNA"/>
</dbReference>
<reference evidence="6 7" key="1">
    <citation type="submission" date="2017-05" db="EMBL/GenBank/DDBJ databases">
        <authorList>
            <person name="Song R."/>
            <person name="Chenine A.L."/>
            <person name="Ruprecht R.M."/>
        </authorList>
    </citation>
    <scope>NUCLEOTIDE SEQUENCE [LARGE SCALE GENOMIC DNA]</scope>
    <source>
        <strain evidence="6 7">CECT 8489</strain>
    </source>
</reference>
<dbReference type="PANTHER" id="PTHR24045">
    <property type="match status" value="1"/>
</dbReference>
<dbReference type="Proteomes" id="UP000201838">
    <property type="component" value="Unassembled WGS sequence"/>
</dbReference>
<gene>
    <name evidence="6" type="ORF">BOA8489_02377</name>
</gene>
<feature type="domain" description="Stealth protein CR1 conserved region 1" evidence="5">
    <location>
        <begin position="90"/>
        <end position="112"/>
    </location>
</feature>
<organism evidence="6 7">
    <name type="scientific">Boseongicola aestuarii</name>
    <dbReference type="NCBI Taxonomy" id="1470561"/>
    <lineage>
        <taxon>Bacteria</taxon>
        <taxon>Pseudomonadati</taxon>
        <taxon>Pseudomonadota</taxon>
        <taxon>Alphaproteobacteria</taxon>
        <taxon>Rhodobacterales</taxon>
        <taxon>Paracoccaceae</taxon>
        <taxon>Boseongicola</taxon>
    </lineage>
</organism>
<evidence type="ECO:0000313" key="7">
    <source>
        <dbReference type="Proteomes" id="UP000201838"/>
    </source>
</evidence>
<dbReference type="Pfam" id="PF17101">
    <property type="entry name" value="Stealth_CR1"/>
    <property type="match status" value="1"/>
</dbReference>
<dbReference type="InterPro" id="IPR047141">
    <property type="entry name" value="Stealth"/>
</dbReference>
<dbReference type="InterPro" id="IPR031358">
    <property type="entry name" value="Stealth_CR1"/>
</dbReference>
<evidence type="ECO:0000259" key="5">
    <source>
        <dbReference type="Pfam" id="PF17101"/>
    </source>
</evidence>
<dbReference type="OrthoDB" id="9776077at2"/>
<evidence type="ECO:0000256" key="3">
    <source>
        <dbReference type="ARBA" id="ARBA00023169"/>
    </source>
</evidence>
<dbReference type="Pfam" id="PF11380">
    <property type="entry name" value="Stealth_CR2"/>
    <property type="match status" value="1"/>
</dbReference>
<dbReference type="GO" id="GO:0000271">
    <property type="term" value="P:polysaccharide biosynthetic process"/>
    <property type="evidence" value="ECO:0007669"/>
    <property type="project" value="UniProtKB-KW"/>
</dbReference>
<evidence type="ECO:0000256" key="1">
    <source>
        <dbReference type="ARBA" id="ARBA00007583"/>
    </source>
</evidence>
<dbReference type="EC" id="2.7.-.-" evidence="6"/>
<name>A0A238J2Y1_9RHOB</name>
<evidence type="ECO:0000313" key="6">
    <source>
        <dbReference type="EMBL" id="SMX24254.1"/>
    </source>
</evidence>
<protein>
    <submittedName>
        <fullName evidence="6">Capsular polysaccharide phosphotransferase cps12A</fullName>
        <ecNumber evidence="6">2.7.-.-</ecNumber>
    </submittedName>
</protein>
<dbReference type="AlphaFoldDB" id="A0A238J2Y1"/>
<keyword evidence="7" id="KW-1185">Reference proteome</keyword>
<accession>A0A238J2Y1</accession>
<keyword evidence="2 6" id="KW-0808">Transferase</keyword>
<evidence type="ECO:0000259" key="4">
    <source>
        <dbReference type="Pfam" id="PF11380"/>
    </source>
</evidence>
<proteinExistence type="inferred from homology"/>
<keyword evidence="3" id="KW-0270">Exopolysaccharide synthesis</keyword>
<sequence>MSTDQELGRVRRAPTIIHHADTSLVFYLSGPQKIRWLRKRKSHIVAHVAYPFALKELRRPNNTMICSPFRSAPTFGYNSFAQRICSLTTDAVITWVDGADPEHAAKRARYSGEAKAPKTNPGASESTRFASLGEIEFCIKLIRKNAPWINTIFLITDAQCPVWLDSAERKRLNVKLVDHRVLFRDYEDVLPTFNSITIETLLHRIPGLSERFLYFNDDFFLIRPTSILDFFENDIPKVYGRIVFRYKKLRKFAAKLMRHSPLPSGLNGVRLGKLGKLPISVLWSVMLGHSPHAIKTADFGKIMDSKRRIDRNIRFRFRNWRQFSPVCLYATLGLNSKSVKVIEPDGLYLIPEGDRGVAEVLEEARSASSINTYLCIQSLDLFDSQSQSAILEFLEEISA</sequence>
<dbReference type="InterPro" id="IPR021520">
    <property type="entry name" value="Stealth_CR2"/>
</dbReference>
<dbReference type="PANTHER" id="PTHR24045:SF0">
    <property type="entry name" value="N-ACETYLGLUCOSAMINE-1-PHOSPHOTRANSFERASE SUBUNITS ALPHA_BETA"/>
    <property type="match status" value="1"/>
</dbReference>
<evidence type="ECO:0000256" key="2">
    <source>
        <dbReference type="ARBA" id="ARBA00022679"/>
    </source>
</evidence>